<gene>
    <name evidence="2" type="ORF">A2690_00385</name>
</gene>
<dbReference type="EMBL" id="MFZF01000033">
    <property type="protein sequence ID" value="OGK15221.1"/>
    <property type="molecule type" value="Genomic_DNA"/>
</dbReference>
<reference evidence="2 3" key="1">
    <citation type="journal article" date="2016" name="Nat. Commun.">
        <title>Thousands of microbial genomes shed light on interconnected biogeochemical processes in an aquifer system.</title>
        <authorList>
            <person name="Anantharaman K."/>
            <person name="Brown C.T."/>
            <person name="Hug L.A."/>
            <person name="Sharon I."/>
            <person name="Castelle C.J."/>
            <person name="Probst A.J."/>
            <person name="Thomas B.C."/>
            <person name="Singh A."/>
            <person name="Wilkins M.J."/>
            <person name="Karaoz U."/>
            <person name="Brodie E.L."/>
            <person name="Williams K.H."/>
            <person name="Hubbard S.S."/>
            <person name="Banfield J.F."/>
        </authorList>
    </citation>
    <scope>NUCLEOTIDE SEQUENCE [LARGE SCALE GENOMIC DNA]</scope>
</reference>
<protein>
    <submittedName>
        <fullName evidence="2">Uncharacterized protein</fullName>
    </submittedName>
</protein>
<evidence type="ECO:0000313" key="2">
    <source>
        <dbReference type="EMBL" id="OGK15221.1"/>
    </source>
</evidence>
<sequence>MADAGDVEQQKGMDPRYFDLTSDQAQTVAEAEKRGEEGLVEDRKRPNLTRAQKSALADRERALTKWGFDALYAELDTDPEKVRIAQQAESKMRIDAGTFLRWLRGLQGDREAPRANLIYAGFKRAAADGVRKILLRSDNNLVTAQKQIEHLNRLLNQGIDDALRDLSFVELSRLRREELSHDWTDDDLAVWYEGFALTRIPLATSDISVGEGLSALEEAGKIRGNQDGGLAEWLDYIKDARRLQAHSLADETQRNIDAAMKDRGYVYDTQEKTYTK</sequence>
<accession>A0A1F7G8I1</accession>
<feature type="compositionally biased region" description="Basic and acidic residues" evidence="1">
    <location>
        <begin position="30"/>
        <end position="45"/>
    </location>
</feature>
<evidence type="ECO:0000313" key="3">
    <source>
        <dbReference type="Proteomes" id="UP000178372"/>
    </source>
</evidence>
<proteinExistence type="predicted"/>
<dbReference type="Proteomes" id="UP000178372">
    <property type="component" value="Unassembled WGS sequence"/>
</dbReference>
<dbReference type="AlphaFoldDB" id="A0A1F7G8I1"/>
<comment type="caution">
    <text evidence="2">The sequence shown here is derived from an EMBL/GenBank/DDBJ whole genome shotgun (WGS) entry which is preliminary data.</text>
</comment>
<name>A0A1F7G8I1_9BACT</name>
<feature type="region of interest" description="Disordered" evidence="1">
    <location>
        <begin position="27"/>
        <end position="53"/>
    </location>
</feature>
<evidence type="ECO:0000256" key="1">
    <source>
        <dbReference type="SAM" id="MobiDB-lite"/>
    </source>
</evidence>
<organism evidence="2 3">
    <name type="scientific">Candidatus Roizmanbacteria bacterium RIFCSPHIGHO2_01_FULL_39_12b</name>
    <dbReference type="NCBI Taxonomy" id="1802030"/>
    <lineage>
        <taxon>Bacteria</taxon>
        <taxon>Candidatus Roizmaniibacteriota</taxon>
    </lineage>
</organism>